<name>A0A9P8GKS4_AURME</name>
<protein>
    <submittedName>
        <fullName evidence="3">Uncharacterized protein</fullName>
    </submittedName>
</protein>
<dbReference type="Proteomes" id="UP000767238">
    <property type="component" value="Unassembled WGS sequence"/>
</dbReference>
<dbReference type="PANTHER" id="PTHR35394:SF5">
    <property type="entry name" value="DUF3176 DOMAIN-CONTAINING PROTEIN"/>
    <property type="match status" value="1"/>
</dbReference>
<feature type="transmembrane region" description="Helical" evidence="2">
    <location>
        <begin position="87"/>
        <end position="110"/>
    </location>
</feature>
<feature type="region of interest" description="Disordered" evidence="1">
    <location>
        <begin position="350"/>
        <end position="376"/>
    </location>
</feature>
<keyword evidence="2" id="KW-0812">Transmembrane</keyword>
<comment type="caution">
    <text evidence="3">The sequence shown here is derived from an EMBL/GenBank/DDBJ whole genome shotgun (WGS) entry which is preliminary data.</text>
</comment>
<gene>
    <name evidence="3" type="ORF">KCV03_g2523</name>
</gene>
<keyword evidence="2" id="KW-1133">Transmembrane helix</keyword>
<feature type="non-terminal residue" evidence="3">
    <location>
        <position position="1"/>
    </location>
</feature>
<feature type="transmembrane region" description="Helical" evidence="2">
    <location>
        <begin position="751"/>
        <end position="773"/>
    </location>
</feature>
<feature type="region of interest" description="Disordered" evidence="1">
    <location>
        <begin position="1"/>
        <end position="71"/>
    </location>
</feature>
<proteinExistence type="predicted"/>
<feature type="compositionally biased region" description="Polar residues" evidence="1">
    <location>
        <begin position="907"/>
        <end position="919"/>
    </location>
</feature>
<accession>A0A9P8GKS4</accession>
<feature type="compositionally biased region" description="Polar residues" evidence="1">
    <location>
        <begin position="35"/>
        <end position="57"/>
    </location>
</feature>
<dbReference type="OrthoDB" id="5242705at2759"/>
<dbReference type="AlphaFoldDB" id="A0A9P8GKS4"/>
<feature type="transmembrane region" description="Helical" evidence="2">
    <location>
        <begin position="122"/>
        <end position="149"/>
    </location>
</feature>
<keyword evidence="2" id="KW-0472">Membrane</keyword>
<evidence type="ECO:0000313" key="4">
    <source>
        <dbReference type="Proteomes" id="UP000767238"/>
    </source>
</evidence>
<dbReference type="InterPro" id="IPR021514">
    <property type="entry name" value="DUF3176"/>
</dbReference>
<reference evidence="3" key="2">
    <citation type="submission" date="2021-08" db="EMBL/GenBank/DDBJ databases">
        <authorList>
            <person name="Gostincar C."/>
            <person name="Sun X."/>
            <person name="Song Z."/>
            <person name="Gunde-Cimerman N."/>
        </authorList>
    </citation>
    <scope>NUCLEOTIDE SEQUENCE</scope>
    <source>
        <strain evidence="3">EXF-8016</strain>
    </source>
</reference>
<sequence length="919" mass="99409">MNQSPTLPVPPFSRPRGVSRYSSHNGAVDSEEHPTATSQEPLLSQTDVPNKVSQPKTIPQIHAPIPQNTDETHGKFSKALEWLGMTWYIEMFSLLCSTACAALIIAFLAIHDNTPINSWHFYFSINTIVSTLGVVFKTTLLMAVSAALAQGKWTWFQKRNGPLSTFVAIDAASSNIFESFKLLWRVRGQHSVSAGALVIALGLVIDPFLQAIISDYGVLVDLDASIQNNTKATIGKSNRFDGGTQCISTWPSRYPQIDTTPDFAVAAAMYDGLNAALSHDYQNVSFTCTSGNCTWTGYTSLAVRSTCFDISSFLKRMSPENAAKATATTQTSLSMSSEFVTVSIDTTSMSQQLESYGEESSNAYSDTSIPNSEAASTQSIATQVAVTTPTGTPQLASYGEALSNSYSDTSTTDSEVAPTQSVTLQATVATPQLGYSAPPLLTVLSAFSDVSTVNSEVASVQSIVTQATSRLDRRVASSVQSSQSQPQSSARWTDWTLEHLGLRLSNTNEAWRNASTFAVLQAAVVADPNRTINFVASQALLAAFTIIRTDNTHSLGSAAWDAANASAMECGLELTLNVYNSSVKNNVLVENIVASASKKVPGSWLPSPNIDQSGVDPNKLPVDRGTPESNPIYHHMFLYRDDYALDPTALQSSANENFTVPQNTLVSTLDFLTSLIRQNNDNGTVKAVLQQDQSNLYTYGSAVLQPLFNQTNTTATFDAIARSMSNAIRNAGKEPMSGTTQQWVRYYQVRWAFLTLPLSLLTIGTVFFILSVIDAHEARIPSWKNNGMATMIHGPDEMLRQDLRAKAFNHSLGVAGETMAKLEWFDQGYALTAANAPVAENFRPTTPARDEEEHEMCNMKIPTTPQTPGSNITLVDSPSVGGGSDQGTIRSVSPVHNGHGWSDVQLDDSSTSLSIRRSL</sequence>
<reference evidence="3" key="1">
    <citation type="journal article" date="2021" name="J Fungi (Basel)">
        <title>Virulence traits and population genomics of the black yeast Aureobasidium melanogenum.</title>
        <authorList>
            <person name="Cernosa A."/>
            <person name="Sun X."/>
            <person name="Gostincar C."/>
            <person name="Fang C."/>
            <person name="Gunde-Cimerman N."/>
            <person name="Song Z."/>
        </authorList>
    </citation>
    <scope>NUCLEOTIDE SEQUENCE</scope>
    <source>
        <strain evidence="3">EXF-8016</strain>
    </source>
</reference>
<dbReference type="EMBL" id="JAHFYH010000011">
    <property type="protein sequence ID" value="KAH0227000.1"/>
    <property type="molecule type" value="Genomic_DNA"/>
</dbReference>
<evidence type="ECO:0000256" key="1">
    <source>
        <dbReference type="SAM" id="MobiDB-lite"/>
    </source>
</evidence>
<dbReference type="Pfam" id="PF11374">
    <property type="entry name" value="DUF3176"/>
    <property type="match status" value="1"/>
</dbReference>
<evidence type="ECO:0000313" key="3">
    <source>
        <dbReference type="EMBL" id="KAH0227000.1"/>
    </source>
</evidence>
<evidence type="ECO:0000256" key="2">
    <source>
        <dbReference type="SAM" id="Phobius"/>
    </source>
</evidence>
<feature type="transmembrane region" description="Helical" evidence="2">
    <location>
        <begin position="191"/>
        <end position="213"/>
    </location>
</feature>
<feature type="compositionally biased region" description="Polar residues" evidence="1">
    <location>
        <begin position="862"/>
        <end position="876"/>
    </location>
</feature>
<organism evidence="3 4">
    <name type="scientific">Aureobasidium melanogenum</name>
    <name type="common">Aureobasidium pullulans var. melanogenum</name>
    <dbReference type="NCBI Taxonomy" id="46634"/>
    <lineage>
        <taxon>Eukaryota</taxon>
        <taxon>Fungi</taxon>
        <taxon>Dikarya</taxon>
        <taxon>Ascomycota</taxon>
        <taxon>Pezizomycotina</taxon>
        <taxon>Dothideomycetes</taxon>
        <taxon>Dothideomycetidae</taxon>
        <taxon>Dothideales</taxon>
        <taxon>Saccotheciaceae</taxon>
        <taxon>Aureobasidium</taxon>
    </lineage>
</organism>
<feature type="region of interest" description="Disordered" evidence="1">
    <location>
        <begin position="862"/>
        <end position="919"/>
    </location>
</feature>
<dbReference type="PANTHER" id="PTHR35394">
    <property type="entry name" value="DUF3176 DOMAIN-CONTAINING PROTEIN"/>
    <property type="match status" value="1"/>
</dbReference>